<dbReference type="InterPro" id="IPR027373">
    <property type="entry name" value="RHH_dom"/>
</dbReference>
<dbReference type="Gene3D" id="1.10.3990.20">
    <property type="entry name" value="protein bp1543"/>
    <property type="match status" value="1"/>
</dbReference>
<gene>
    <name evidence="2" type="ORF">ACFOSU_07710</name>
</gene>
<proteinExistence type="predicted"/>
<sequence length="107" mass="12075">MCNMYASVDPERYESVTRSVRLQGFVTSVRLENEFWEILETLAAEDGYSVSGFISKLYDEVMSCQGEVGNLTSMLRVSCAIYLHRRVDRAGDMTDRDPQPAPRTALA</sequence>
<feature type="domain" description="Ribbon-helix-helix" evidence="1">
    <location>
        <begin position="16"/>
        <end position="83"/>
    </location>
</feature>
<reference evidence="3" key="1">
    <citation type="journal article" date="2019" name="Int. J. Syst. Evol. Microbiol.">
        <title>The Global Catalogue of Microorganisms (GCM) 10K type strain sequencing project: providing services to taxonomists for standard genome sequencing and annotation.</title>
        <authorList>
            <consortium name="The Broad Institute Genomics Platform"/>
            <consortium name="The Broad Institute Genome Sequencing Center for Infectious Disease"/>
            <person name="Wu L."/>
            <person name="Ma J."/>
        </authorList>
    </citation>
    <scope>NUCLEOTIDE SEQUENCE [LARGE SCALE GENOMIC DNA]</scope>
    <source>
        <strain evidence="3">KCTC 52640</strain>
    </source>
</reference>
<keyword evidence="3" id="KW-1185">Reference proteome</keyword>
<dbReference type="EMBL" id="JBHRSS010000003">
    <property type="protein sequence ID" value="MFC3103774.1"/>
    <property type="molecule type" value="Genomic_DNA"/>
</dbReference>
<protein>
    <submittedName>
        <fullName evidence="2">Ribbon-helix-helix domain-containing protein</fullName>
    </submittedName>
</protein>
<accession>A0ABV7EM60</accession>
<organism evidence="2 3">
    <name type="scientific">Salinisphaera aquimarina</name>
    <dbReference type="NCBI Taxonomy" id="2094031"/>
    <lineage>
        <taxon>Bacteria</taxon>
        <taxon>Pseudomonadati</taxon>
        <taxon>Pseudomonadota</taxon>
        <taxon>Gammaproteobacteria</taxon>
        <taxon>Salinisphaerales</taxon>
        <taxon>Salinisphaeraceae</taxon>
        <taxon>Salinisphaera</taxon>
    </lineage>
</organism>
<comment type="caution">
    <text evidence="2">The sequence shown here is derived from an EMBL/GenBank/DDBJ whole genome shotgun (WGS) entry which is preliminary data.</text>
</comment>
<evidence type="ECO:0000259" key="1">
    <source>
        <dbReference type="Pfam" id="PF13467"/>
    </source>
</evidence>
<dbReference type="InterPro" id="IPR038268">
    <property type="entry name" value="RHH_sf"/>
</dbReference>
<name>A0ABV7EM60_9GAMM</name>
<evidence type="ECO:0000313" key="2">
    <source>
        <dbReference type="EMBL" id="MFC3103774.1"/>
    </source>
</evidence>
<dbReference type="RefSeq" id="WP_380688123.1">
    <property type="nucleotide sequence ID" value="NZ_JBHRSS010000003.1"/>
</dbReference>
<evidence type="ECO:0000313" key="3">
    <source>
        <dbReference type="Proteomes" id="UP001595462"/>
    </source>
</evidence>
<dbReference type="Proteomes" id="UP001595462">
    <property type="component" value="Unassembled WGS sequence"/>
</dbReference>
<dbReference type="Pfam" id="PF13467">
    <property type="entry name" value="RHH_4"/>
    <property type="match status" value="1"/>
</dbReference>